<reference evidence="2" key="1">
    <citation type="submission" date="2015-09" db="EMBL/GenBank/DDBJ databases">
        <authorList>
            <person name="Rodrigo-Torres Lidia"/>
            <person name="Arahal R.David."/>
        </authorList>
    </citation>
    <scope>NUCLEOTIDE SEQUENCE [LARGE SCALE GENOMIC DNA]</scope>
    <source>
        <strain evidence="2">CECT 7735</strain>
    </source>
</reference>
<organism evidence="1 2">
    <name type="scientific">Shimia thalassica</name>
    <dbReference type="NCBI Taxonomy" id="1715693"/>
    <lineage>
        <taxon>Bacteria</taxon>
        <taxon>Pseudomonadati</taxon>
        <taxon>Pseudomonadota</taxon>
        <taxon>Alphaproteobacteria</taxon>
        <taxon>Rhodobacterales</taxon>
        <taxon>Roseobacteraceae</taxon>
    </lineage>
</organism>
<dbReference type="GeneID" id="83879681"/>
<dbReference type="EMBL" id="CYTW01000001">
    <property type="protein sequence ID" value="CUJ86310.1"/>
    <property type="molecule type" value="Genomic_DNA"/>
</dbReference>
<keyword evidence="2" id="KW-1185">Reference proteome</keyword>
<proteinExistence type="predicted"/>
<sequence length="258" mass="27713">MLAMARRHGLFFLPRHVRRAALVSLFVLAGGASAFADIVSARYVDPTSVYAHGAVPEGEYAGIEFRLSGGRVLTSSAGEAVYEDTAPRLVDVNGDGTPEVLSVISYFDRGAALRIWGEVADATTASGTSMAVLAETPAIGRRHRWLAVVGAADLDGDGYVEIAYIDRPHLAKTLRVWRYRDGTLTQVAEQGGLTNHRIGETHISGGIRDCGDGPEMITATADWTRIIATRFADGTLTTRDIGRFTGRRSMTEAMACRG</sequence>
<accession>A0A0N7M8D0</accession>
<name>A0A0N7M8D0_9RHOB</name>
<evidence type="ECO:0000313" key="2">
    <source>
        <dbReference type="Proteomes" id="UP000051870"/>
    </source>
</evidence>
<gene>
    <name evidence="1" type="ORF">PH7735_00603</name>
</gene>
<dbReference type="InterPro" id="IPR028994">
    <property type="entry name" value="Integrin_alpha_N"/>
</dbReference>
<dbReference type="AlphaFoldDB" id="A0A0N7M8D0"/>
<dbReference type="RefSeq" id="WP_233488264.1">
    <property type="nucleotide sequence ID" value="NZ_CYTW01000001.1"/>
</dbReference>
<dbReference type="Proteomes" id="UP000051870">
    <property type="component" value="Unassembled WGS sequence"/>
</dbReference>
<dbReference type="SUPFAM" id="SSF69318">
    <property type="entry name" value="Integrin alpha N-terminal domain"/>
    <property type="match status" value="1"/>
</dbReference>
<dbReference type="STRING" id="1715693.PH7735_00603"/>
<protein>
    <submittedName>
        <fullName evidence="1">FG-GAP repeat</fullName>
    </submittedName>
</protein>
<evidence type="ECO:0000313" key="1">
    <source>
        <dbReference type="EMBL" id="CUJ86310.1"/>
    </source>
</evidence>